<dbReference type="InterPro" id="IPR003029">
    <property type="entry name" value="S1_domain"/>
</dbReference>
<organism evidence="3 4">
    <name type="scientific">Oedothorax gibbosus</name>
    <dbReference type="NCBI Taxonomy" id="931172"/>
    <lineage>
        <taxon>Eukaryota</taxon>
        <taxon>Metazoa</taxon>
        <taxon>Ecdysozoa</taxon>
        <taxon>Arthropoda</taxon>
        <taxon>Chelicerata</taxon>
        <taxon>Arachnida</taxon>
        <taxon>Araneae</taxon>
        <taxon>Araneomorphae</taxon>
        <taxon>Entelegynae</taxon>
        <taxon>Araneoidea</taxon>
        <taxon>Linyphiidae</taxon>
        <taxon>Erigoninae</taxon>
        <taxon>Oedothorax</taxon>
    </lineage>
</organism>
<dbReference type="GO" id="GO:0006412">
    <property type="term" value="P:translation"/>
    <property type="evidence" value="ECO:0007669"/>
    <property type="project" value="TreeGrafter"/>
</dbReference>
<comment type="caution">
    <text evidence="3">The sequence shown here is derived from an EMBL/GenBank/DDBJ whole genome shotgun (WGS) entry which is preliminary data.</text>
</comment>
<dbReference type="Pfam" id="PF00575">
    <property type="entry name" value="S1"/>
    <property type="match status" value="1"/>
</dbReference>
<dbReference type="Pfam" id="PF16921">
    <property type="entry name" value="Tex_YqgF"/>
    <property type="match status" value="1"/>
</dbReference>
<dbReference type="Gene3D" id="2.40.50.140">
    <property type="entry name" value="Nucleic acid-binding proteins"/>
    <property type="match status" value="1"/>
</dbReference>
<dbReference type="AlphaFoldDB" id="A0AAV6UQ20"/>
<dbReference type="PANTHER" id="PTHR10724">
    <property type="entry name" value="30S RIBOSOMAL PROTEIN S1"/>
    <property type="match status" value="1"/>
</dbReference>
<feature type="domain" description="S1 motif" evidence="2">
    <location>
        <begin position="863"/>
        <end position="925"/>
    </location>
</feature>
<feature type="compositionally biased region" description="Basic and acidic residues" evidence="1">
    <location>
        <begin position="80"/>
        <end position="94"/>
    </location>
</feature>
<dbReference type="Pfam" id="PF17674">
    <property type="entry name" value="HHH_9"/>
    <property type="match status" value="1"/>
</dbReference>
<dbReference type="Pfam" id="PF22706">
    <property type="entry name" value="Tex_central_region"/>
    <property type="match status" value="1"/>
</dbReference>
<reference evidence="3 4" key="1">
    <citation type="journal article" date="2022" name="Nat. Ecol. Evol.">
        <title>A masculinizing supergene underlies an exaggerated male reproductive morph in a spider.</title>
        <authorList>
            <person name="Hendrickx F."/>
            <person name="De Corte Z."/>
            <person name="Sonet G."/>
            <person name="Van Belleghem S.M."/>
            <person name="Kostlbacher S."/>
            <person name="Vangestel C."/>
        </authorList>
    </citation>
    <scope>NUCLEOTIDE SEQUENCE [LARGE SCALE GENOMIC DNA]</scope>
    <source>
        <strain evidence="3">W744_W776</strain>
    </source>
</reference>
<dbReference type="Pfam" id="PF12836">
    <property type="entry name" value="HHH_3"/>
    <property type="match status" value="1"/>
</dbReference>
<dbReference type="InterPro" id="IPR055179">
    <property type="entry name" value="Tex-like_central_region"/>
</dbReference>
<dbReference type="InterPro" id="IPR012340">
    <property type="entry name" value="NA-bd_OB-fold"/>
</dbReference>
<feature type="compositionally biased region" description="Basic and acidic residues" evidence="1">
    <location>
        <begin position="102"/>
        <end position="119"/>
    </location>
</feature>
<dbReference type="InterPro" id="IPR023319">
    <property type="entry name" value="Tex-like_HTH_dom_sf"/>
</dbReference>
<name>A0AAV6UQ20_9ARAC</name>
<dbReference type="SUPFAM" id="SSF47781">
    <property type="entry name" value="RuvA domain 2-like"/>
    <property type="match status" value="2"/>
</dbReference>
<dbReference type="SUPFAM" id="SSF158832">
    <property type="entry name" value="Tex N-terminal region-like"/>
    <property type="match status" value="1"/>
</dbReference>
<dbReference type="InterPro" id="IPR012337">
    <property type="entry name" value="RNaseH-like_sf"/>
</dbReference>
<dbReference type="InterPro" id="IPR050437">
    <property type="entry name" value="Ribos_protein_bS1-like"/>
</dbReference>
<dbReference type="InterPro" id="IPR018974">
    <property type="entry name" value="Tex-like_N"/>
</dbReference>
<dbReference type="GO" id="GO:0003729">
    <property type="term" value="F:mRNA binding"/>
    <property type="evidence" value="ECO:0007669"/>
    <property type="project" value="TreeGrafter"/>
</dbReference>
<proteinExistence type="predicted"/>
<dbReference type="SUPFAM" id="SSF53098">
    <property type="entry name" value="Ribonuclease H-like"/>
    <property type="match status" value="1"/>
</dbReference>
<dbReference type="GO" id="GO:0003735">
    <property type="term" value="F:structural constituent of ribosome"/>
    <property type="evidence" value="ECO:0007669"/>
    <property type="project" value="TreeGrafter"/>
</dbReference>
<dbReference type="Proteomes" id="UP000827092">
    <property type="component" value="Unassembled WGS sequence"/>
</dbReference>
<dbReference type="PANTHER" id="PTHR10724:SF10">
    <property type="entry name" value="S1 RNA-BINDING DOMAIN-CONTAINING PROTEIN 1"/>
    <property type="match status" value="1"/>
</dbReference>
<dbReference type="InterPro" id="IPR041692">
    <property type="entry name" value="HHH_9"/>
</dbReference>
<evidence type="ECO:0000313" key="4">
    <source>
        <dbReference type="Proteomes" id="UP000827092"/>
    </source>
</evidence>
<dbReference type="EMBL" id="JAFNEN010000306">
    <property type="protein sequence ID" value="KAG8186310.1"/>
    <property type="molecule type" value="Genomic_DNA"/>
</dbReference>
<evidence type="ECO:0000256" key="1">
    <source>
        <dbReference type="SAM" id="MobiDB-lite"/>
    </source>
</evidence>
<keyword evidence="4" id="KW-1185">Reference proteome</keyword>
<dbReference type="PROSITE" id="PS50126">
    <property type="entry name" value="S1"/>
    <property type="match status" value="1"/>
</dbReference>
<evidence type="ECO:0000313" key="3">
    <source>
        <dbReference type="EMBL" id="KAG8186310.1"/>
    </source>
</evidence>
<dbReference type="Gene3D" id="1.10.150.310">
    <property type="entry name" value="Tex RuvX-like domain-like"/>
    <property type="match status" value="1"/>
</dbReference>
<feature type="region of interest" description="Disordered" evidence="1">
    <location>
        <begin position="56"/>
        <end position="141"/>
    </location>
</feature>
<dbReference type="InterPro" id="IPR032639">
    <property type="entry name" value="Tex_YqgF"/>
</dbReference>
<dbReference type="FunFam" id="1.10.10.650:FF:000001">
    <property type="entry name" value="S1 RNA-binding domain 1"/>
    <property type="match status" value="1"/>
</dbReference>
<gene>
    <name evidence="3" type="ORF">JTE90_007331</name>
</gene>
<dbReference type="Gene3D" id="1.10.10.650">
    <property type="entry name" value="RuvA domain 2-like"/>
    <property type="match status" value="1"/>
</dbReference>
<evidence type="ECO:0000259" key="2">
    <source>
        <dbReference type="PROSITE" id="PS50126"/>
    </source>
</evidence>
<dbReference type="SMART" id="SM00316">
    <property type="entry name" value="S1"/>
    <property type="match status" value="1"/>
</dbReference>
<dbReference type="InterPro" id="IPR023323">
    <property type="entry name" value="Tex-like_dom_sf"/>
</dbReference>
<dbReference type="Gene3D" id="1.10.3500.10">
    <property type="entry name" value="Tex N-terminal region-like"/>
    <property type="match status" value="2"/>
</dbReference>
<dbReference type="SUPFAM" id="SSF50249">
    <property type="entry name" value="Nucleic acid-binding proteins"/>
    <property type="match status" value="1"/>
</dbReference>
<dbReference type="InterPro" id="IPR010994">
    <property type="entry name" value="RuvA_2-like"/>
</dbReference>
<accession>A0AAV6UQ20</accession>
<dbReference type="Pfam" id="PF09371">
    <property type="entry name" value="Tex_N"/>
    <property type="match status" value="1"/>
</dbReference>
<sequence length="926" mass="104049">MGHVSFPLMFINVEKEPIKTRKRNLKSNLLNTMDLPMKRKRTTVVKTEQNFSDIEIISSEEDASDEYVPSPKKRKTAPKVKKEPKAKIPKEPKVPKPKVPKAPKEPKPKVPKAPKEPKPKVPKVLKPKVPKEPKLKAVRKKTIKSENTELVTAENSTDYEIPILDEFGNNSKAITSQPRSTKSDAELEKIVSGAVARARKSIGGQPWSDAQAVAESSQVPVQVAENVIDLLKQDCTIPFIVRYRKQVTGGLQAEKLREIQESYEEVKLVHRKVDTILKTIKDEKFDETIATSFLCAKSLEEVELLYAPFKPGGKRTLAERSKELGLETIALRLLETKSSLREANLSSLIKPQKGLQSEQEILSGIQHIIADKVSKDSRVLDFIRGKLRNSQIRVLSAKSANAEKADRQAFVEGKSTQSFKYENYYQLNISISHIASHQVMALNRGEKQKVLKVKIQIPFNVKNDITNYIWNCFFSGKHLDPETLNFIKQCVEDSFERLIEPYMTRQIRSELTKKAEKESINVFGANVRSLLLTPPVRGKTVLGIDPGFVHGCKIATVSSKGEVLCTDVIYPHSKRKQSFQTTDEEKVLSMISEYNIVNENGASIYSVTKEAEAELPGMDPNLRSAVSIARRLQDPLLEYVKIEPKHLGVGMYQHDVSESQLKKALDGIVEECVSFVGVDLNVCSELLLRKISGLNAARVKQIVEYRTKNSCFVNRQQLMEIKGLGQKSFEQCAGFVKILPETCSMLSSVSESQTKKKAKTTYVLDPLDRTIIHPESYDTAQRFLEELKANPQDIGQPSLVNKVNRYMQFTNLESVASQFSVPVAVIQLIVDAFRQLQDYDIRKEFDQPLFRTSIQTFSDLQTSQELTGRVNNTTAFGAFVDCGVGTNGLIHSSKMKGRKLNVGDRVKVKVLEINGAKKRLGLELIL</sequence>
<protein>
    <recommendedName>
        <fullName evidence="2">S1 motif domain-containing protein</fullName>
    </recommendedName>
</protein>